<accession>A0A0P0G2T2</accession>
<dbReference type="AlphaFoldDB" id="A0A0P0G2T2"/>
<dbReference type="KEGG" id="bcel:BcellWH2_03509"/>
<evidence type="ECO:0000313" key="4">
    <source>
        <dbReference type="Proteomes" id="UP000061809"/>
    </source>
</evidence>
<sequence length="684" mass="79225">MNQNRIALLLLFTLGGFFNVERVFAQGTMVANYCNNLYPLQRKPYIELPIGSIKPTGWLKEMLLRQSAGMSSSLDLLYPEVMGERNGWLGGDGDQWERGPYWIDGLLPLAYILDDGLLKQKIQPWIEWTLASQREDGFFGPSRNFEPEIGLQRNNSEDWWPRMVVLKVLKQYYSATGDKRVITFLTNYFHYQLRTLPYTPLGNWTFWAEYRACDNLQIVYWLYNITGDSFLLDLGKLLHQQSYDYVDMFWNRDDLTRINTIHGVNLAQGIKEPIIYYQQDPDSLYIHAVKKAFADIRKYHGQPQGMYGADEALHGNKPTQGAELCSIVELMYSLESMLEITGDIQFADHLEKLAFNALPTQISDDFMTRQYFQQPNQVMLTRHIHNFDINHGETDIVFGLLTGYPCCTSNFHQGWPKFVQNLWYATADNGAGALVYAPSEVILDVANGIPVKIVEKTCYPMNHVVTFDIEFLDKMTESAFFPFHLRIPSWCRQAEIRINGTLYKKTSGNRTDIIKREWKNGDTVELILPMHIQISEWYENAVAIERGPLVYALKIGEKWMKKTVKDDPIRYGKFYYEVLPTTPWNYGLINCDPAKPENSFIVVEHKDKCKSPFPWNQENAPIEIKTKAKRIPSWKLYNEMAGPQPYSRMIYGIGNAEFPEEEITLIPYGCTTLRITEFPVLRDK</sequence>
<dbReference type="InterPro" id="IPR012878">
    <property type="entry name" value="Beta-AFase-like_GH127_cat"/>
</dbReference>
<evidence type="ECO:0000259" key="2">
    <source>
        <dbReference type="Pfam" id="PF20736"/>
    </source>
</evidence>
<dbReference type="GO" id="GO:0102478">
    <property type="term" value="F:beta-L-arabinofuranosidase activity"/>
    <property type="evidence" value="ECO:0007669"/>
    <property type="project" value="UniProtKB-EC"/>
</dbReference>
<feature type="domain" description="Non-reducing end beta-L-arabinofuranosidase-like GH127 middle" evidence="2">
    <location>
        <begin position="435"/>
        <end position="530"/>
    </location>
</feature>
<organism evidence="3 4">
    <name type="scientific">Bacteroides cellulosilyticus</name>
    <dbReference type="NCBI Taxonomy" id="246787"/>
    <lineage>
        <taxon>Bacteria</taxon>
        <taxon>Pseudomonadati</taxon>
        <taxon>Bacteroidota</taxon>
        <taxon>Bacteroidia</taxon>
        <taxon>Bacteroidales</taxon>
        <taxon>Bacteroidaceae</taxon>
        <taxon>Bacteroides</taxon>
    </lineage>
</organism>
<proteinExistence type="predicted"/>
<evidence type="ECO:0000313" key="3">
    <source>
        <dbReference type="EMBL" id="ALJ60732.1"/>
    </source>
</evidence>
<keyword evidence="3" id="KW-0378">Hydrolase</keyword>
<dbReference type="RefSeq" id="WP_029427551.1">
    <property type="nucleotide sequence ID" value="NZ_CP012801.1"/>
</dbReference>
<dbReference type="SUPFAM" id="SSF48208">
    <property type="entry name" value="Six-hairpin glycosidases"/>
    <property type="match status" value="1"/>
</dbReference>
<reference evidence="3 4" key="1">
    <citation type="journal article" date="2015" name="Science">
        <title>Genetic determinants of in vivo fitness and diet responsiveness in multiple human gut Bacteroides.</title>
        <authorList>
            <person name="Wu M."/>
            <person name="McNulty N.P."/>
            <person name="Rodionov D.A."/>
            <person name="Khoroshkin M.S."/>
            <person name="Griffin N.W."/>
            <person name="Cheng J."/>
            <person name="Latreille P."/>
            <person name="Kerstetter R.A."/>
            <person name="Terrapon N."/>
            <person name="Henrissat B."/>
            <person name="Osterman A.L."/>
            <person name="Gordon J.I."/>
        </authorList>
    </citation>
    <scope>NUCLEOTIDE SEQUENCE [LARGE SCALE GENOMIC DNA]</scope>
    <source>
        <strain evidence="3 4">WH2</strain>
    </source>
</reference>
<dbReference type="InterPro" id="IPR008928">
    <property type="entry name" value="6-hairpin_glycosidase_sf"/>
</dbReference>
<dbReference type="Pfam" id="PF07944">
    <property type="entry name" value="Beta-AFase-like_GH127_cat"/>
    <property type="match status" value="1"/>
</dbReference>
<dbReference type="PANTHER" id="PTHR31151">
    <property type="entry name" value="PROLINE-TRNA LIGASE (DUF1680)"/>
    <property type="match status" value="1"/>
</dbReference>
<evidence type="ECO:0000259" key="1">
    <source>
        <dbReference type="Pfam" id="PF07944"/>
    </source>
</evidence>
<dbReference type="PATRIC" id="fig|246787.4.peg.3620"/>
<dbReference type="EC" id="3.2.1.185" evidence="3"/>
<dbReference type="EMBL" id="CP012801">
    <property type="protein sequence ID" value="ALJ60732.1"/>
    <property type="molecule type" value="Genomic_DNA"/>
</dbReference>
<feature type="domain" description="Non-reducing end beta-L-arabinofuranosidase-like GH127 catalytic" evidence="1">
    <location>
        <begin position="101"/>
        <end position="418"/>
    </location>
</feature>
<dbReference type="GO" id="GO:0005975">
    <property type="term" value="P:carbohydrate metabolic process"/>
    <property type="evidence" value="ECO:0007669"/>
    <property type="project" value="InterPro"/>
</dbReference>
<dbReference type="Proteomes" id="UP000061809">
    <property type="component" value="Chromosome"/>
</dbReference>
<dbReference type="PANTHER" id="PTHR31151:SF0">
    <property type="entry name" value="PROLINE-TRNA LIGASE (DUF1680)"/>
    <property type="match status" value="1"/>
</dbReference>
<dbReference type="Pfam" id="PF20736">
    <property type="entry name" value="Glyco_hydro127M"/>
    <property type="match status" value="1"/>
</dbReference>
<name>A0A0P0G2T2_9BACE</name>
<protein>
    <submittedName>
        <fullName evidence="3">Non-reducing end beta-L-arabinofuranosidase</fullName>
        <ecNumber evidence="3">3.2.1.185</ecNumber>
    </submittedName>
</protein>
<dbReference type="InterPro" id="IPR049046">
    <property type="entry name" value="Beta-AFase-like_GH127_middle"/>
</dbReference>
<keyword evidence="3" id="KW-0326">Glycosidase</keyword>
<gene>
    <name evidence="3" type="primary">hypBA1_5</name>
    <name evidence="3" type="ORF">BcellWH2_03509</name>
</gene>